<dbReference type="VEuPathDB" id="TrichDB:TVAG_033060"/>
<feature type="transmembrane region" description="Helical" evidence="3">
    <location>
        <begin position="737"/>
        <end position="755"/>
    </location>
</feature>
<dbReference type="InParanoid" id="A2FB05"/>
<organism evidence="4 5">
    <name type="scientific">Trichomonas vaginalis (strain ATCC PRA-98 / G3)</name>
    <dbReference type="NCBI Taxonomy" id="412133"/>
    <lineage>
        <taxon>Eukaryota</taxon>
        <taxon>Metamonada</taxon>
        <taxon>Parabasalia</taxon>
        <taxon>Trichomonadida</taxon>
        <taxon>Trichomonadidae</taxon>
        <taxon>Trichomonas</taxon>
    </lineage>
</organism>
<feature type="compositionally biased region" description="Low complexity" evidence="2">
    <location>
        <begin position="697"/>
        <end position="717"/>
    </location>
</feature>
<dbReference type="SMART" id="SM00248">
    <property type="entry name" value="ANK"/>
    <property type="match status" value="6"/>
</dbReference>
<reference evidence="4" key="2">
    <citation type="journal article" date="2007" name="Science">
        <title>Draft genome sequence of the sexually transmitted pathogen Trichomonas vaginalis.</title>
        <authorList>
            <person name="Carlton J.M."/>
            <person name="Hirt R.P."/>
            <person name="Silva J.C."/>
            <person name="Delcher A.L."/>
            <person name="Schatz M."/>
            <person name="Zhao Q."/>
            <person name="Wortman J.R."/>
            <person name="Bidwell S.L."/>
            <person name="Alsmark U.C.M."/>
            <person name="Besteiro S."/>
            <person name="Sicheritz-Ponten T."/>
            <person name="Noel C.J."/>
            <person name="Dacks J.B."/>
            <person name="Foster P.G."/>
            <person name="Simillion C."/>
            <person name="Van de Peer Y."/>
            <person name="Miranda-Saavedra D."/>
            <person name="Barton G.J."/>
            <person name="Westrop G.D."/>
            <person name="Mueller S."/>
            <person name="Dessi D."/>
            <person name="Fiori P.L."/>
            <person name="Ren Q."/>
            <person name="Paulsen I."/>
            <person name="Zhang H."/>
            <person name="Bastida-Corcuera F.D."/>
            <person name="Simoes-Barbosa A."/>
            <person name="Brown M.T."/>
            <person name="Hayes R.D."/>
            <person name="Mukherjee M."/>
            <person name="Okumura C.Y."/>
            <person name="Schneider R."/>
            <person name="Smith A.J."/>
            <person name="Vanacova S."/>
            <person name="Villalvazo M."/>
            <person name="Haas B.J."/>
            <person name="Pertea M."/>
            <person name="Feldblyum T.V."/>
            <person name="Utterback T.R."/>
            <person name="Shu C.L."/>
            <person name="Osoegawa K."/>
            <person name="de Jong P.J."/>
            <person name="Hrdy I."/>
            <person name="Horvathova L."/>
            <person name="Zubacova Z."/>
            <person name="Dolezal P."/>
            <person name="Malik S.B."/>
            <person name="Logsdon J.M. Jr."/>
            <person name="Henze K."/>
            <person name="Gupta A."/>
            <person name="Wang C.C."/>
            <person name="Dunne R.L."/>
            <person name="Upcroft J.A."/>
            <person name="Upcroft P."/>
            <person name="White O."/>
            <person name="Salzberg S.L."/>
            <person name="Tang P."/>
            <person name="Chiu C.-H."/>
            <person name="Lee Y.-S."/>
            <person name="Embley T.M."/>
            <person name="Coombs G.H."/>
            <person name="Mottram J.C."/>
            <person name="Tachezy J."/>
            <person name="Fraser-Liggett C.M."/>
            <person name="Johnson P.J."/>
        </authorList>
    </citation>
    <scope>NUCLEOTIDE SEQUENCE [LARGE SCALE GENOMIC DNA]</scope>
    <source>
        <strain evidence="4">G3</strain>
    </source>
</reference>
<dbReference type="eggNOG" id="KOG0504">
    <property type="taxonomic scope" value="Eukaryota"/>
</dbReference>
<dbReference type="VEuPathDB" id="TrichDB:TVAGG3_0049820"/>
<keyword evidence="3" id="KW-0812">Transmembrane</keyword>
<dbReference type="PROSITE" id="PS50088">
    <property type="entry name" value="ANK_REPEAT"/>
    <property type="match status" value="1"/>
</dbReference>
<evidence type="ECO:0000256" key="1">
    <source>
        <dbReference type="PROSITE-ProRule" id="PRU00023"/>
    </source>
</evidence>
<dbReference type="STRING" id="5722.A2FB05"/>
<dbReference type="InterPro" id="IPR002110">
    <property type="entry name" value="Ankyrin_rpt"/>
</dbReference>
<dbReference type="AlphaFoldDB" id="A2FB05"/>
<dbReference type="Pfam" id="PF12796">
    <property type="entry name" value="Ank_2"/>
    <property type="match status" value="1"/>
</dbReference>
<dbReference type="KEGG" id="tva:4755722"/>
<evidence type="ECO:0000313" key="5">
    <source>
        <dbReference type="Proteomes" id="UP000001542"/>
    </source>
</evidence>
<dbReference type="SMR" id="A2FB05"/>
<dbReference type="EMBL" id="DS113695">
    <property type="protein sequence ID" value="EAX97933.1"/>
    <property type="molecule type" value="Genomic_DNA"/>
</dbReference>
<dbReference type="Gene3D" id="1.25.40.20">
    <property type="entry name" value="Ankyrin repeat-containing domain"/>
    <property type="match status" value="1"/>
</dbReference>
<evidence type="ECO:0000256" key="3">
    <source>
        <dbReference type="SAM" id="Phobius"/>
    </source>
</evidence>
<proteinExistence type="predicted"/>
<feature type="region of interest" description="Disordered" evidence="2">
    <location>
        <begin position="697"/>
        <end position="721"/>
    </location>
</feature>
<sequence>MPEFVARRAFKQFQFNSIVDDKKIKISDGNHQMEVPFKTLCSYSRKVMNDYMQGENIEEYKLKGVSDETFKIFYQLFIKNKVSIEISEDILKEIYQIGIDLEIEDFFDWYSTLIFRDEINLKNIEEVLSFIRKSRKNYNEKLDDIIIFIAKNISEIEPSKLIDLCRIGSENILSNQDFIDKIISKCEELGYFQDENKVDKVYDFLIALIKDCSYFAYYINKFDAEMIRSSVMNTLLDLTSNESYKKYQNYVLEMQKKINELDGRNPKIVKARYEQYESFLSIICDKIHSNQTNDELINRFLDIFQIQNKFDDIYNFLSQRADVKDESTIKVACTIGLSEIVDDQQNTILLSACLKNNYNLVESLINNKCNKTAINKNKDNAVLCTSISGSTKIFDFLIKNGLDAKISNEITGRNAVLTACESGNFEMIKHLVSQGFSLSDLDKENQNCILLAVSSGNWEIIHYLIQNDADPSLHSSNNDLPIFRSVRLGHLEIFQNLLIYCHNFDPNAEDDFLTIAISHQRYKIIKYIIDKKLVRIKEKHKNLVKSYLSNCDSLEEIETIKKIDPIFSSNYKAQESTKSDANQNESAYVDINQNESTPVETIQNESTPVETIQNESTSVDINQNESTPAETIQNESTPAETIQNESTSVDINQNESTSVDINQNESTPADINQNESTSVDINQNESIPADINQNESTFSNQTQSQTSDTEQPKSSKSSKNKDSKITIDSWLFKRSKYRKIFFCMTTLIILIFILIH</sequence>
<dbReference type="PANTHER" id="PTHR18939">
    <property type="entry name" value="RIBOSOME BINDING PROTEIN-1"/>
    <property type="match status" value="1"/>
</dbReference>
<evidence type="ECO:0000313" key="4">
    <source>
        <dbReference type="EMBL" id="EAX97933.1"/>
    </source>
</evidence>
<dbReference type="FunFam" id="1.25.40.20:FF:000674">
    <property type="entry name" value="Uncharacterized protein"/>
    <property type="match status" value="1"/>
</dbReference>
<dbReference type="InterPro" id="IPR040248">
    <property type="entry name" value="RRBP1"/>
</dbReference>
<dbReference type="PANTHER" id="PTHR18939:SF4">
    <property type="entry name" value="RIBOSOME-BINDING PROTEIN 1"/>
    <property type="match status" value="1"/>
</dbReference>
<reference evidence="4" key="1">
    <citation type="submission" date="2006-10" db="EMBL/GenBank/DDBJ databases">
        <authorList>
            <person name="Amadeo P."/>
            <person name="Zhao Q."/>
            <person name="Wortman J."/>
            <person name="Fraser-Liggett C."/>
            <person name="Carlton J."/>
        </authorList>
    </citation>
    <scope>NUCLEOTIDE SEQUENCE</scope>
    <source>
        <strain evidence="4">G3</strain>
    </source>
</reference>
<keyword evidence="1" id="KW-0040">ANK repeat</keyword>
<protein>
    <submittedName>
        <fullName evidence="4">Uncharacterized protein</fullName>
    </submittedName>
</protein>
<dbReference type="OrthoDB" id="439236at2759"/>
<evidence type="ECO:0000256" key="2">
    <source>
        <dbReference type="SAM" id="MobiDB-lite"/>
    </source>
</evidence>
<keyword evidence="5" id="KW-1185">Reference proteome</keyword>
<dbReference type="Proteomes" id="UP000001542">
    <property type="component" value="Unassembled WGS sequence"/>
</dbReference>
<dbReference type="SUPFAM" id="SSF48403">
    <property type="entry name" value="Ankyrin repeat"/>
    <property type="match status" value="1"/>
</dbReference>
<feature type="repeat" description="ANK" evidence="1">
    <location>
        <begin position="411"/>
        <end position="443"/>
    </location>
</feature>
<dbReference type="GO" id="GO:0005789">
    <property type="term" value="C:endoplasmic reticulum membrane"/>
    <property type="evidence" value="ECO:0000318"/>
    <property type="project" value="GO_Central"/>
</dbReference>
<keyword evidence="3" id="KW-0472">Membrane</keyword>
<feature type="region of interest" description="Disordered" evidence="2">
    <location>
        <begin position="591"/>
        <end position="652"/>
    </location>
</feature>
<accession>A2FB05</accession>
<keyword evidence="3" id="KW-1133">Transmembrane helix</keyword>
<name>A2FB05_TRIV3</name>
<dbReference type="InterPro" id="IPR036770">
    <property type="entry name" value="Ankyrin_rpt-contain_sf"/>
</dbReference>
<gene>
    <name evidence="4" type="ORF">TVAG_033060</name>
</gene>